<protein>
    <recommendedName>
        <fullName evidence="4">EcsC family protein</fullName>
    </recommendedName>
</protein>
<evidence type="ECO:0000256" key="1">
    <source>
        <dbReference type="SAM" id="Phobius"/>
    </source>
</evidence>
<keyword evidence="1" id="KW-1133">Transmembrane helix</keyword>
<organism evidence="2 3">
    <name type="scientific">Heminiphilus faecis</name>
    <dbReference type="NCBI Taxonomy" id="2601703"/>
    <lineage>
        <taxon>Bacteria</taxon>
        <taxon>Pseudomonadati</taxon>
        <taxon>Bacteroidota</taxon>
        <taxon>Bacteroidia</taxon>
        <taxon>Bacteroidales</taxon>
        <taxon>Muribaculaceae</taxon>
        <taxon>Heminiphilus</taxon>
    </lineage>
</organism>
<sequence length="245" mass="26681">MADKTIWNKIIVTALSSDILRVDRADFIREQMSHCMPGIDRDAAEVISPRHVLDKRDFDRLVRKSVDYHMRLACLASAGAGLGGGWLLLGTIPADILQFYSHAIVLLQKMLYLYGWPQLTGRSGSMDDESRRIVTLFLGEMMGAGIVSALAGEIAEAAVKQAAIRLPQNAAVQVAVDRALEYVIKTTGVKLSKDALGRGVSKVVPFIGAPVSAAITYRTFRVMASRLRRALESESFPVVAKALAP</sequence>
<evidence type="ECO:0000313" key="3">
    <source>
        <dbReference type="Proteomes" id="UP001565200"/>
    </source>
</evidence>
<keyword evidence="1" id="KW-0472">Membrane</keyword>
<evidence type="ECO:0008006" key="4">
    <source>
        <dbReference type="Google" id="ProtNLM"/>
    </source>
</evidence>
<feature type="transmembrane region" description="Helical" evidence="1">
    <location>
        <begin position="72"/>
        <end position="93"/>
    </location>
</feature>
<comment type="caution">
    <text evidence="2">The sequence shown here is derived from an EMBL/GenBank/DDBJ whole genome shotgun (WGS) entry which is preliminary data.</text>
</comment>
<dbReference type="EMBL" id="JBCLPP010000018">
    <property type="protein sequence ID" value="MEY8245514.1"/>
    <property type="molecule type" value="Genomic_DNA"/>
</dbReference>
<name>A0ABV4CZM5_9BACT</name>
<dbReference type="RefSeq" id="WP_148464037.1">
    <property type="nucleotide sequence ID" value="NZ_JBCLPP010000018.1"/>
</dbReference>
<keyword evidence="3" id="KW-1185">Reference proteome</keyword>
<evidence type="ECO:0000313" key="2">
    <source>
        <dbReference type="EMBL" id="MEY8245514.1"/>
    </source>
</evidence>
<proteinExistence type="predicted"/>
<dbReference type="Proteomes" id="UP001565200">
    <property type="component" value="Unassembled WGS sequence"/>
</dbReference>
<gene>
    <name evidence="2" type="ORF">AAK873_07770</name>
</gene>
<accession>A0ABV4CZM5</accession>
<keyword evidence="1" id="KW-0812">Transmembrane</keyword>
<reference evidence="2 3" key="1">
    <citation type="submission" date="2024-03" db="EMBL/GenBank/DDBJ databases">
        <title>Mouse gut bacterial collection (mGBC) of GemPharmatech.</title>
        <authorList>
            <person name="He Y."/>
            <person name="Dong L."/>
            <person name="Wu D."/>
            <person name="Gao X."/>
            <person name="Lin Z."/>
        </authorList>
    </citation>
    <scope>NUCLEOTIDE SEQUENCE [LARGE SCALE GENOMIC DNA]</scope>
    <source>
        <strain evidence="2 3">54-13</strain>
    </source>
</reference>